<dbReference type="PROSITE" id="PS50075">
    <property type="entry name" value="CARRIER"/>
    <property type="match status" value="1"/>
</dbReference>
<keyword evidence="3" id="KW-1185">Reference proteome</keyword>
<dbReference type="Pfam" id="PF00550">
    <property type="entry name" value="PP-binding"/>
    <property type="match status" value="1"/>
</dbReference>
<dbReference type="AlphaFoldDB" id="I0KW08"/>
<protein>
    <recommendedName>
        <fullName evidence="1">Carrier domain-containing protein</fullName>
    </recommendedName>
</protein>
<gene>
    <name evidence="2" type="ORF">MILUP08_40665</name>
</gene>
<evidence type="ECO:0000313" key="3">
    <source>
        <dbReference type="Proteomes" id="UP000003448"/>
    </source>
</evidence>
<evidence type="ECO:0000313" key="2">
    <source>
        <dbReference type="EMBL" id="CCH15755.1"/>
    </source>
</evidence>
<proteinExistence type="predicted"/>
<dbReference type="Proteomes" id="UP000003448">
    <property type="component" value="Unassembled WGS sequence"/>
</dbReference>
<accession>I0KW08</accession>
<dbReference type="InterPro" id="IPR009081">
    <property type="entry name" value="PP-bd_ACP"/>
</dbReference>
<reference evidence="3" key="1">
    <citation type="journal article" date="2012" name="J. Bacteriol.">
        <title>Genome Sequence of Micromonospora lupini Lupac 08, Isolated from Root Nodules of Lupinus angustifolius.</title>
        <authorList>
            <person name="Alonso-Vega P."/>
            <person name="Normand P."/>
            <person name="Bacigalupe R."/>
            <person name="Pujic P."/>
            <person name="Lajus A."/>
            <person name="Vallenet D."/>
            <person name="Carro L."/>
            <person name="Coll P."/>
            <person name="Trujillo M.E."/>
        </authorList>
    </citation>
    <scope>NUCLEOTIDE SEQUENCE [LARGE SCALE GENOMIC DNA]</scope>
    <source>
        <strain evidence="3">Lupac 08</strain>
    </source>
</reference>
<evidence type="ECO:0000259" key="1">
    <source>
        <dbReference type="PROSITE" id="PS50075"/>
    </source>
</evidence>
<feature type="domain" description="Carrier" evidence="1">
    <location>
        <begin position="2"/>
        <end position="76"/>
    </location>
</feature>
<name>I0KW08_9ACTN</name>
<dbReference type="SUPFAM" id="SSF47336">
    <property type="entry name" value="ACP-like"/>
    <property type="match status" value="1"/>
</dbReference>
<sequence length="78" mass="8477">MSLVQQRFHTLLSTKLGISESEFTASTTLEDLEFDSLALIELSVALQKEFGVVLDETEMTIESTVGEIGGKLDELVAA</sequence>
<organism evidence="2 3">
    <name type="scientific">Micromonospora lupini str. Lupac 08</name>
    <dbReference type="NCBI Taxonomy" id="1150864"/>
    <lineage>
        <taxon>Bacteria</taxon>
        <taxon>Bacillati</taxon>
        <taxon>Actinomycetota</taxon>
        <taxon>Actinomycetes</taxon>
        <taxon>Micromonosporales</taxon>
        <taxon>Micromonosporaceae</taxon>
        <taxon>Micromonospora</taxon>
    </lineage>
</organism>
<dbReference type="STRING" id="1150864.MILUP08_40665"/>
<dbReference type="RefSeq" id="WP_007455085.1">
    <property type="nucleotide sequence ID" value="NZ_HF570108.1"/>
</dbReference>
<dbReference type="EMBL" id="CAIE01000009">
    <property type="protein sequence ID" value="CCH15755.1"/>
    <property type="molecule type" value="Genomic_DNA"/>
</dbReference>
<comment type="caution">
    <text evidence="2">The sequence shown here is derived from an EMBL/GenBank/DDBJ whole genome shotgun (WGS) entry which is preliminary data.</text>
</comment>
<dbReference type="Gene3D" id="1.10.1200.10">
    <property type="entry name" value="ACP-like"/>
    <property type="match status" value="1"/>
</dbReference>
<dbReference type="InterPro" id="IPR036736">
    <property type="entry name" value="ACP-like_sf"/>
</dbReference>
<dbReference type="OrthoDB" id="3192863at2"/>